<gene>
    <name evidence="1" type="ORF">Anapl_08213</name>
</gene>
<organism evidence="1 2">
    <name type="scientific">Anas platyrhynchos</name>
    <name type="common">Mallard</name>
    <name type="synonym">Anas boschas</name>
    <dbReference type="NCBI Taxonomy" id="8839"/>
    <lineage>
        <taxon>Eukaryota</taxon>
        <taxon>Metazoa</taxon>
        <taxon>Chordata</taxon>
        <taxon>Craniata</taxon>
        <taxon>Vertebrata</taxon>
        <taxon>Euteleostomi</taxon>
        <taxon>Archelosauria</taxon>
        <taxon>Archosauria</taxon>
        <taxon>Dinosauria</taxon>
        <taxon>Saurischia</taxon>
        <taxon>Theropoda</taxon>
        <taxon>Coelurosauria</taxon>
        <taxon>Aves</taxon>
        <taxon>Neognathae</taxon>
        <taxon>Galloanserae</taxon>
        <taxon>Anseriformes</taxon>
        <taxon>Anatidae</taxon>
        <taxon>Anatinae</taxon>
        <taxon>Anas</taxon>
    </lineage>
</organism>
<evidence type="ECO:0000313" key="2">
    <source>
        <dbReference type="Proteomes" id="UP000296049"/>
    </source>
</evidence>
<evidence type="ECO:0000313" key="1">
    <source>
        <dbReference type="EMBL" id="EOB01375.1"/>
    </source>
</evidence>
<accession>R0LIC8</accession>
<dbReference type="AlphaFoldDB" id="R0LIC8"/>
<reference evidence="2" key="1">
    <citation type="journal article" date="2013" name="Nat. Genet.">
        <title>The duck genome and transcriptome provide insight into an avian influenza virus reservoir species.</title>
        <authorList>
            <person name="Huang Y."/>
            <person name="Li Y."/>
            <person name="Burt D.W."/>
            <person name="Chen H."/>
            <person name="Zhang Y."/>
            <person name="Qian W."/>
            <person name="Kim H."/>
            <person name="Gan S."/>
            <person name="Zhao Y."/>
            <person name="Li J."/>
            <person name="Yi K."/>
            <person name="Feng H."/>
            <person name="Zhu P."/>
            <person name="Li B."/>
            <person name="Liu Q."/>
            <person name="Fairley S."/>
            <person name="Magor K.E."/>
            <person name="Du Z."/>
            <person name="Hu X."/>
            <person name="Goodman L."/>
            <person name="Tafer H."/>
            <person name="Vignal A."/>
            <person name="Lee T."/>
            <person name="Kim K.W."/>
            <person name="Sheng Z."/>
            <person name="An Y."/>
            <person name="Searle S."/>
            <person name="Herrero J."/>
            <person name="Groenen M.A."/>
            <person name="Crooijmans R.P."/>
            <person name="Faraut T."/>
            <person name="Cai Q."/>
            <person name="Webster R.G."/>
            <person name="Aldridge J.R."/>
            <person name="Warren W.C."/>
            <person name="Bartschat S."/>
            <person name="Kehr S."/>
            <person name="Marz M."/>
            <person name="Stadler P.F."/>
            <person name="Smith J."/>
            <person name="Kraus R.H."/>
            <person name="Zhao Y."/>
            <person name="Ren L."/>
            <person name="Fei J."/>
            <person name="Morisson M."/>
            <person name="Kaiser P."/>
            <person name="Griffin D.K."/>
            <person name="Rao M."/>
            <person name="Pitel F."/>
            <person name="Wang J."/>
            <person name="Li N."/>
        </authorList>
    </citation>
    <scope>NUCLEOTIDE SEQUENCE [LARGE SCALE GENOMIC DNA]</scope>
</reference>
<keyword evidence="2" id="KW-1185">Reference proteome</keyword>
<protein>
    <submittedName>
        <fullName evidence="1">Uncharacterized protein</fullName>
    </submittedName>
</protein>
<proteinExistence type="predicted"/>
<dbReference type="EMBL" id="KB743099">
    <property type="protein sequence ID" value="EOB01375.1"/>
    <property type="molecule type" value="Genomic_DNA"/>
</dbReference>
<name>R0LIC8_ANAPL</name>
<sequence length="19" mass="2572">MRVRYFPYNYQRQKERTVH</sequence>
<dbReference type="Proteomes" id="UP000296049">
    <property type="component" value="Unassembled WGS sequence"/>
</dbReference>